<feature type="transmembrane region" description="Helical" evidence="1">
    <location>
        <begin position="74"/>
        <end position="95"/>
    </location>
</feature>
<dbReference type="RefSeq" id="WP_126416259.1">
    <property type="nucleotide sequence ID" value="NZ_LR134476.1"/>
</dbReference>
<keyword evidence="1" id="KW-0472">Membrane</keyword>
<name>A0A448PDX2_9ACTO</name>
<keyword evidence="1" id="KW-0812">Transmembrane</keyword>
<dbReference type="Proteomes" id="UP000269542">
    <property type="component" value="Chromosome"/>
</dbReference>
<dbReference type="EMBL" id="LR134476">
    <property type="protein sequence ID" value="VEI13112.1"/>
    <property type="molecule type" value="Genomic_DNA"/>
</dbReference>
<dbReference type="KEGG" id="tbw:NCTC13354_00816"/>
<gene>
    <name evidence="2" type="ORF">NCTC13354_00816</name>
</gene>
<organism evidence="2 3">
    <name type="scientific">Trueperella bialowiezensis</name>
    <dbReference type="NCBI Taxonomy" id="312285"/>
    <lineage>
        <taxon>Bacteria</taxon>
        <taxon>Bacillati</taxon>
        <taxon>Actinomycetota</taxon>
        <taxon>Actinomycetes</taxon>
        <taxon>Actinomycetales</taxon>
        <taxon>Actinomycetaceae</taxon>
        <taxon>Trueperella</taxon>
    </lineage>
</organism>
<evidence type="ECO:0000313" key="2">
    <source>
        <dbReference type="EMBL" id="VEI13112.1"/>
    </source>
</evidence>
<evidence type="ECO:0000256" key="1">
    <source>
        <dbReference type="SAM" id="Phobius"/>
    </source>
</evidence>
<keyword evidence="1" id="KW-1133">Transmembrane helix</keyword>
<proteinExistence type="predicted"/>
<keyword evidence="3" id="KW-1185">Reference proteome</keyword>
<feature type="transmembrane region" description="Helical" evidence="1">
    <location>
        <begin position="43"/>
        <end position="62"/>
    </location>
</feature>
<sequence length="96" mass="9787">MNRTKTLTLGLVATLAAIAIALLPGLTAGLTLGEAFNANLFEVILAGATMAILTLFLAFVVPAVKVDESGKRKLLIFSGISAVVLIAGLAAFIAFA</sequence>
<dbReference type="AlphaFoldDB" id="A0A448PDX2"/>
<reference evidence="2 3" key="1">
    <citation type="submission" date="2018-12" db="EMBL/GenBank/DDBJ databases">
        <authorList>
            <consortium name="Pathogen Informatics"/>
        </authorList>
    </citation>
    <scope>NUCLEOTIDE SEQUENCE [LARGE SCALE GENOMIC DNA]</scope>
    <source>
        <strain evidence="2 3">NCTC13354</strain>
    </source>
</reference>
<accession>A0A448PDX2</accession>
<evidence type="ECO:0000313" key="3">
    <source>
        <dbReference type="Proteomes" id="UP000269542"/>
    </source>
</evidence>
<protein>
    <submittedName>
        <fullName evidence="2">Uncharacterized protein</fullName>
    </submittedName>
</protein>